<protein>
    <submittedName>
        <fullName evidence="1">Uncharacterized protein</fullName>
    </submittedName>
</protein>
<reference evidence="1" key="1">
    <citation type="submission" date="2021-05" db="EMBL/GenBank/DDBJ databases">
        <authorList>
            <person name="Scholz U."/>
            <person name="Mascher M."/>
            <person name="Fiebig A."/>
        </authorList>
    </citation>
    <scope>NUCLEOTIDE SEQUENCE [LARGE SCALE GENOMIC DNA]</scope>
</reference>
<evidence type="ECO:0000313" key="2">
    <source>
        <dbReference type="Proteomes" id="UP001732700"/>
    </source>
</evidence>
<accession>A0ACD5XXB7</accession>
<proteinExistence type="predicted"/>
<keyword evidence="2" id="KW-1185">Reference proteome</keyword>
<sequence>MAAAISPCSRSPAGGGAGGVPGGEDGGGDGGGGHEVEVPGFLAAEGDWCGSSNPSTATFASPEKRAAASLANRLKEDLTQSSHWTSAFGGGIDLDDDIWDIRINLDGKDNLERTLSDSDVTFLNLLALIETEGYGISDNIYYVKEKGIGIAGMDLLDGHSKVQQMVELYEDKRSVSLTVIKRGSTLPSNINTAAVEEQIPISEIGNPIVYTVDDDGVVLPSQECTQLTEDPECMYLLTQQSNNVENDHENDHENDMQILEVGDGDGGYLFNEQGTEHIVDEEQEDMEEDEQEDMEEDEDSEMEDDENYTPEHINETESDEDEPNHDLNKRKRGALEHESYFAEEPEDLFNASDCSDVDKDEPVTVNKKKEPVRKGPTSISHCSQQSTTTPDWLPSDDEGPDGDLDPEDDDGFEKLSWALPKGRKSRAKKKQPRIKNEKSFCLRKVHFEHTCGTVGEHCKVTCKWVAKICEPSIRIDPRTGIEAVMETTKEKFGVDVPKMMAYRAKRKSLQVVLGDQVEQYKRLRDYLQTVLDTNPGSRCIVTTKILVEHPSTNPRFHGLFYCLGASLQGFLNGCRPFIGLDGCFIKLTTGQQILCATGRDGDNNIFPIAFGLVDKEETATWSWFLTQLKYAIGGEAGKFGYYTIISDRQKENRAEHSESSTSAAATRRTTPAARRATPAQTAPAARRTTPAQTTPFKAPRPGPAQNEASGTSSRPVRARKQSSRMSGYLTASNIDNLTLSDIKKGLL</sequence>
<dbReference type="EnsemblPlants" id="AVESA.00010b.r2.5AG0851870.1">
    <property type="protein sequence ID" value="AVESA.00010b.r2.5AG0851870.1.CDS"/>
    <property type="gene ID" value="AVESA.00010b.r2.5AG0851870"/>
</dbReference>
<evidence type="ECO:0000313" key="1">
    <source>
        <dbReference type="EnsemblPlants" id="AVESA.00010b.r2.5AG0851870.1.CDS"/>
    </source>
</evidence>
<organism evidence="1 2">
    <name type="scientific">Avena sativa</name>
    <name type="common">Oat</name>
    <dbReference type="NCBI Taxonomy" id="4498"/>
    <lineage>
        <taxon>Eukaryota</taxon>
        <taxon>Viridiplantae</taxon>
        <taxon>Streptophyta</taxon>
        <taxon>Embryophyta</taxon>
        <taxon>Tracheophyta</taxon>
        <taxon>Spermatophyta</taxon>
        <taxon>Magnoliopsida</taxon>
        <taxon>Liliopsida</taxon>
        <taxon>Poales</taxon>
        <taxon>Poaceae</taxon>
        <taxon>BOP clade</taxon>
        <taxon>Pooideae</taxon>
        <taxon>Poodae</taxon>
        <taxon>Poeae</taxon>
        <taxon>Poeae Chloroplast Group 1 (Aveneae type)</taxon>
        <taxon>Aveninae</taxon>
        <taxon>Avena</taxon>
    </lineage>
</organism>
<name>A0ACD5XXB7_AVESA</name>
<dbReference type="Proteomes" id="UP001732700">
    <property type="component" value="Chromosome 5A"/>
</dbReference>
<reference evidence="1" key="2">
    <citation type="submission" date="2025-09" db="UniProtKB">
        <authorList>
            <consortium name="EnsemblPlants"/>
        </authorList>
    </citation>
    <scope>IDENTIFICATION</scope>
</reference>